<dbReference type="RefSeq" id="WP_188458128.1">
    <property type="nucleotide sequence ID" value="NZ_BMGM01000004.1"/>
</dbReference>
<accession>A0ABQ1SHE9</accession>
<dbReference type="Pfam" id="PF08818">
    <property type="entry name" value="DUF1801"/>
    <property type="match status" value="1"/>
</dbReference>
<feature type="domain" description="YdhG-like" evidence="1">
    <location>
        <begin position="40"/>
        <end position="128"/>
    </location>
</feature>
<evidence type="ECO:0000313" key="2">
    <source>
        <dbReference type="EMBL" id="GGE32817.1"/>
    </source>
</evidence>
<proteinExistence type="predicted"/>
<sequence>MSNKTQPTEASVTEFLSKIENEQQKQDCIQFNQFFKELTSEEPKLWGTSIIGYGDYHYIYKSEREGDWFHLGYSPRKSYTSLYVYQNSAENKKLLENLGKFKMGKSCINIKKLEDIDLQVLAEICRNSIHIIENRYANEND</sequence>
<keyword evidence="3" id="KW-1185">Reference proteome</keyword>
<evidence type="ECO:0000313" key="3">
    <source>
        <dbReference type="Proteomes" id="UP000599179"/>
    </source>
</evidence>
<dbReference type="Proteomes" id="UP000599179">
    <property type="component" value="Unassembled WGS sequence"/>
</dbReference>
<dbReference type="SUPFAM" id="SSF159888">
    <property type="entry name" value="YdhG-like"/>
    <property type="match status" value="1"/>
</dbReference>
<reference evidence="3" key="1">
    <citation type="journal article" date="2019" name="Int. J. Syst. Evol. Microbiol.">
        <title>The Global Catalogue of Microorganisms (GCM) 10K type strain sequencing project: providing services to taxonomists for standard genome sequencing and annotation.</title>
        <authorList>
            <consortium name="The Broad Institute Genomics Platform"/>
            <consortium name="The Broad Institute Genome Sequencing Center for Infectious Disease"/>
            <person name="Wu L."/>
            <person name="Ma J."/>
        </authorList>
    </citation>
    <scope>NUCLEOTIDE SEQUENCE [LARGE SCALE GENOMIC DNA]</scope>
    <source>
        <strain evidence="3">CGMCC 1.12931</strain>
    </source>
</reference>
<organism evidence="2 3">
    <name type="scientific">Psychroflexus planctonicus</name>
    <dbReference type="NCBI Taxonomy" id="1526575"/>
    <lineage>
        <taxon>Bacteria</taxon>
        <taxon>Pseudomonadati</taxon>
        <taxon>Bacteroidota</taxon>
        <taxon>Flavobacteriia</taxon>
        <taxon>Flavobacteriales</taxon>
        <taxon>Flavobacteriaceae</taxon>
        <taxon>Psychroflexus</taxon>
    </lineage>
</organism>
<protein>
    <recommendedName>
        <fullName evidence="1">YdhG-like domain-containing protein</fullName>
    </recommendedName>
</protein>
<dbReference type="InterPro" id="IPR014922">
    <property type="entry name" value="YdhG-like"/>
</dbReference>
<name>A0ABQ1SHE9_9FLAO</name>
<comment type="caution">
    <text evidence="2">The sequence shown here is derived from an EMBL/GenBank/DDBJ whole genome shotgun (WGS) entry which is preliminary data.</text>
</comment>
<gene>
    <name evidence="2" type="ORF">GCM10010832_11340</name>
</gene>
<evidence type="ECO:0000259" key="1">
    <source>
        <dbReference type="Pfam" id="PF08818"/>
    </source>
</evidence>
<dbReference type="EMBL" id="BMGM01000004">
    <property type="protein sequence ID" value="GGE32817.1"/>
    <property type="molecule type" value="Genomic_DNA"/>
</dbReference>